<dbReference type="InterPro" id="IPR012902">
    <property type="entry name" value="N_methyl_site"/>
</dbReference>
<dbReference type="AlphaFoldDB" id="A0AAU6Q4S0"/>
<dbReference type="EMBL" id="CP149782">
    <property type="protein sequence ID" value="WYF45171.1"/>
    <property type="molecule type" value="Genomic_DNA"/>
</dbReference>
<evidence type="ECO:0000256" key="4">
    <source>
        <dbReference type="ARBA" id="ARBA00023237"/>
    </source>
</evidence>
<accession>A0AAU6Q4S0</accession>
<sequence length="172" mass="18277">MQRMRSYGFTLLEVLVVLAIIGLLAALSVGSWSAMTRNLEFSGYTRNVATSLQQATSQANTRNRLHLFVFDNIGFRWGQAPDTLSLSTCTTQTTAPTLGSDAVSFDRPVSVTGPSGWLCLAPTGVVSRLNTLGTCSYGSGTAALTGIPCLTYNRGSSRRSVLVSVSGQAFVQ</sequence>
<dbReference type="GO" id="GO:0009279">
    <property type="term" value="C:cell outer membrane"/>
    <property type="evidence" value="ECO:0007669"/>
    <property type="project" value="UniProtKB-SubCell"/>
</dbReference>
<keyword evidence="3" id="KW-0574">Periplasm</keyword>
<dbReference type="RefSeq" id="WP_339096345.1">
    <property type="nucleotide sequence ID" value="NZ_CP149782.1"/>
</dbReference>
<dbReference type="Gene3D" id="3.30.700.10">
    <property type="entry name" value="Glycoprotein, Type 4 Pilin"/>
    <property type="match status" value="1"/>
</dbReference>
<protein>
    <submittedName>
        <fullName evidence="5">Type II secretion system protein</fullName>
    </submittedName>
</protein>
<comment type="subcellular location">
    <subcellularLocation>
        <location evidence="1">Cell outer membrane</location>
        <topology evidence="1">Single-pass membrane protein</topology>
    </subcellularLocation>
    <subcellularLocation>
        <location evidence="2">Periplasm</location>
    </subcellularLocation>
</comment>
<dbReference type="InterPro" id="IPR045584">
    <property type="entry name" value="Pilin-like"/>
</dbReference>
<evidence type="ECO:0000313" key="5">
    <source>
        <dbReference type="EMBL" id="WYF45171.1"/>
    </source>
</evidence>
<dbReference type="GO" id="GO:0042597">
    <property type="term" value="C:periplasmic space"/>
    <property type="evidence" value="ECO:0007669"/>
    <property type="project" value="UniProtKB-SubCell"/>
</dbReference>
<name>A0AAU6Q4S0_9DEIO</name>
<organism evidence="5">
    <name type="scientific">Deinococcus sp. VB142</name>
    <dbReference type="NCBI Taxonomy" id="3112952"/>
    <lineage>
        <taxon>Bacteria</taxon>
        <taxon>Thermotogati</taxon>
        <taxon>Deinococcota</taxon>
        <taxon>Deinococci</taxon>
        <taxon>Deinococcales</taxon>
        <taxon>Deinococcaceae</taxon>
        <taxon>Deinococcus</taxon>
    </lineage>
</organism>
<proteinExistence type="predicted"/>
<reference evidence="5" key="1">
    <citation type="submission" date="2024-03" db="EMBL/GenBank/DDBJ databases">
        <title>Deinococcus weizhi sp. nov., isolated from human skin.</title>
        <authorList>
            <person name="Wei Z."/>
            <person name="Tian F."/>
            <person name="Yang C."/>
            <person name="Xin L.T."/>
            <person name="Wen Z.J."/>
            <person name="Lan K.C."/>
            <person name="Yu L."/>
            <person name="Zhe W."/>
            <person name="Dan F.D."/>
            <person name="Jun W."/>
            <person name="Rui Z."/>
            <person name="Yong X.J."/>
            <person name="Ting Y."/>
            <person name="Wei X."/>
            <person name="Xu Z.G."/>
            <person name="Xin Z."/>
            <person name="Dong F.G."/>
            <person name="Ni X.M."/>
            <person name="Zheng M.G."/>
            <person name="Chun Y."/>
            <person name="Qian W.X."/>
        </authorList>
    </citation>
    <scope>NUCLEOTIDE SEQUENCE</scope>
    <source>
        <strain evidence="5">VB142</strain>
    </source>
</reference>
<keyword evidence="4" id="KW-0998">Cell outer membrane</keyword>
<evidence type="ECO:0000256" key="3">
    <source>
        <dbReference type="ARBA" id="ARBA00022764"/>
    </source>
</evidence>
<evidence type="ECO:0000256" key="1">
    <source>
        <dbReference type="ARBA" id="ARBA00004203"/>
    </source>
</evidence>
<gene>
    <name evidence="5" type="ORF">WDJ50_03355</name>
</gene>
<dbReference type="NCBIfam" id="TIGR02532">
    <property type="entry name" value="IV_pilin_GFxxxE"/>
    <property type="match status" value="1"/>
</dbReference>
<dbReference type="Pfam" id="PF07963">
    <property type="entry name" value="N_methyl"/>
    <property type="match status" value="1"/>
</dbReference>
<dbReference type="SUPFAM" id="SSF54523">
    <property type="entry name" value="Pili subunits"/>
    <property type="match status" value="1"/>
</dbReference>
<evidence type="ECO:0000256" key="2">
    <source>
        <dbReference type="ARBA" id="ARBA00004418"/>
    </source>
</evidence>
<keyword evidence="4" id="KW-0472">Membrane</keyword>